<accession>A0ABP3IK00</accession>
<organism evidence="2 3">
    <name type="scientific">Paenibacillus motobuensis</name>
    <dbReference type="NCBI Taxonomy" id="295324"/>
    <lineage>
        <taxon>Bacteria</taxon>
        <taxon>Bacillati</taxon>
        <taxon>Bacillota</taxon>
        <taxon>Bacilli</taxon>
        <taxon>Bacillales</taxon>
        <taxon>Paenibacillaceae</taxon>
        <taxon>Paenibacillus</taxon>
    </lineage>
</organism>
<dbReference type="EMBL" id="BAAACX010000018">
    <property type="protein sequence ID" value="GAA0407156.1"/>
    <property type="molecule type" value="Genomic_DNA"/>
</dbReference>
<sequence length="465" mass="51942">MSRTLIRRSGGARYAGRPRTDNAAVSVKLQGLTSTVPDHLRKAISPHGGMVRGLMNLSSDPGDPRLYLSLAAPANPKFLAEGQHGLIDFFASGMGLTLEEANTTAVAKAIERYCAAYVIPERLVLATWQELGEDALHPNELPLFTKEQYEQWQFPYRPFTEQSRIRWVHGRSLTTGRTKWVPAAIAWDSYVPQSGDEEAICFGLMTGSAAGTTKEQAMIGGLLEIIERDAFMIMWYNSLSLPRLDTRHLPVMDHFKELLDPNKFELTMIDTTSDIGIPSAFGLLMTRDGKVSVGGSAQLSMEEAVYKTLLEISQLFIGNKSQMYSKSIPSLLPHQVTDYGLRLPYYEQPFAHEELAFTTASSEFRSIQPAPPIAAGTEAERLQYIVQQFANRRLEVLCVDLTTDDVRQLGLHVVKMIVPGTVQLPRSEKERIITSERIYKTPVELALRTEPIQPQNLNRSPHPFP</sequence>
<gene>
    <name evidence="2" type="ORF">GCM10008933_41730</name>
</gene>
<evidence type="ECO:0000313" key="3">
    <source>
        <dbReference type="Proteomes" id="UP001500340"/>
    </source>
</evidence>
<dbReference type="NCBIfam" id="TIGR03604">
    <property type="entry name" value="TOMM_cyclo_SagD"/>
    <property type="match status" value="1"/>
</dbReference>
<proteinExistence type="predicted"/>
<dbReference type="RefSeq" id="WP_343864503.1">
    <property type="nucleotide sequence ID" value="NZ_BAAACX010000018.1"/>
</dbReference>
<dbReference type="Gene3D" id="3.30.1330.230">
    <property type="match status" value="1"/>
</dbReference>
<evidence type="ECO:0000313" key="2">
    <source>
        <dbReference type="EMBL" id="GAA0407156.1"/>
    </source>
</evidence>
<dbReference type="Gene3D" id="3.30.40.250">
    <property type="match status" value="1"/>
</dbReference>
<reference evidence="3" key="1">
    <citation type="journal article" date="2019" name="Int. J. Syst. Evol. Microbiol.">
        <title>The Global Catalogue of Microorganisms (GCM) 10K type strain sequencing project: providing services to taxonomists for standard genome sequencing and annotation.</title>
        <authorList>
            <consortium name="The Broad Institute Genomics Platform"/>
            <consortium name="The Broad Institute Genome Sequencing Center for Infectious Disease"/>
            <person name="Wu L."/>
            <person name="Ma J."/>
        </authorList>
    </citation>
    <scope>NUCLEOTIDE SEQUENCE [LARGE SCALE GENOMIC DNA]</scope>
    <source>
        <strain evidence="3">JCM 12774</strain>
    </source>
</reference>
<dbReference type="InterPro" id="IPR003776">
    <property type="entry name" value="YcaO-like_dom"/>
</dbReference>
<keyword evidence="3" id="KW-1185">Reference proteome</keyword>
<feature type="domain" description="YcaO" evidence="1">
    <location>
        <begin position="93"/>
        <end position="465"/>
    </location>
</feature>
<dbReference type="PANTHER" id="PTHR37809">
    <property type="entry name" value="RIBOSOMAL PROTEIN S12 METHYLTHIOTRANSFERASE ACCESSORY FACTOR YCAO"/>
    <property type="match status" value="1"/>
</dbReference>
<dbReference type="Proteomes" id="UP001500340">
    <property type="component" value="Unassembled WGS sequence"/>
</dbReference>
<dbReference type="PANTHER" id="PTHR37809:SF1">
    <property type="entry name" value="RIBOSOMAL PROTEIN S12 METHYLTHIOTRANSFERASE ACCESSORY FACTOR YCAO"/>
    <property type="match status" value="1"/>
</dbReference>
<dbReference type="Gene3D" id="3.30.160.660">
    <property type="match status" value="1"/>
</dbReference>
<dbReference type="PROSITE" id="PS51664">
    <property type="entry name" value="YCAO"/>
    <property type="match status" value="1"/>
</dbReference>
<name>A0ABP3IK00_9BACL</name>
<dbReference type="InterPro" id="IPR027624">
    <property type="entry name" value="TOMM_cyclo_SagD"/>
</dbReference>
<protein>
    <recommendedName>
        <fullName evidence="1">YcaO domain-containing protein</fullName>
    </recommendedName>
</protein>
<dbReference type="Pfam" id="PF02624">
    <property type="entry name" value="YcaO"/>
    <property type="match status" value="1"/>
</dbReference>
<comment type="caution">
    <text evidence="2">The sequence shown here is derived from an EMBL/GenBank/DDBJ whole genome shotgun (WGS) entry which is preliminary data.</text>
</comment>
<evidence type="ECO:0000259" key="1">
    <source>
        <dbReference type="PROSITE" id="PS51664"/>
    </source>
</evidence>